<dbReference type="EMBL" id="CM026430">
    <property type="protein sequence ID" value="KAG0562827.1"/>
    <property type="molecule type" value="Genomic_DNA"/>
</dbReference>
<dbReference type="AlphaFoldDB" id="A0A8T0GWB5"/>
<dbReference type="Proteomes" id="UP000822688">
    <property type="component" value="Chromosome 9"/>
</dbReference>
<organism evidence="1 2">
    <name type="scientific">Ceratodon purpureus</name>
    <name type="common">Fire moss</name>
    <name type="synonym">Dicranum purpureum</name>
    <dbReference type="NCBI Taxonomy" id="3225"/>
    <lineage>
        <taxon>Eukaryota</taxon>
        <taxon>Viridiplantae</taxon>
        <taxon>Streptophyta</taxon>
        <taxon>Embryophyta</taxon>
        <taxon>Bryophyta</taxon>
        <taxon>Bryophytina</taxon>
        <taxon>Bryopsida</taxon>
        <taxon>Dicranidae</taxon>
        <taxon>Pseudoditrichales</taxon>
        <taxon>Ditrichaceae</taxon>
        <taxon>Ceratodon</taxon>
    </lineage>
</organism>
<evidence type="ECO:0000313" key="2">
    <source>
        <dbReference type="Proteomes" id="UP000822688"/>
    </source>
</evidence>
<sequence length="152" mass="17404">MVGVMRITDSHLSAPVPSEKTYIVYSLLAHEVPRQFFVIPCLKLGDKVIRQQSTKAEAFRDSDNLRQSFADILLKDAHTNARKLLIYAEVREQGSHFGFPTLLLFTQIQALIENYNFSSCSSQDQFSLIKKSPQDELVVHIVHQTRGYWTPH</sequence>
<keyword evidence="2" id="KW-1185">Reference proteome</keyword>
<reference evidence="1" key="1">
    <citation type="submission" date="2020-06" db="EMBL/GenBank/DDBJ databases">
        <title>WGS assembly of Ceratodon purpureus strain R40.</title>
        <authorList>
            <person name="Carey S.B."/>
            <person name="Jenkins J."/>
            <person name="Shu S."/>
            <person name="Lovell J.T."/>
            <person name="Sreedasyam A."/>
            <person name="Maumus F."/>
            <person name="Tiley G.P."/>
            <person name="Fernandez-Pozo N."/>
            <person name="Barry K."/>
            <person name="Chen C."/>
            <person name="Wang M."/>
            <person name="Lipzen A."/>
            <person name="Daum C."/>
            <person name="Saski C.A."/>
            <person name="Payton A.C."/>
            <person name="Mcbreen J.C."/>
            <person name="Conrad R.E."/>
            <person name="Kollar L.M."/>
            <person name="Olsson S."/>
            <person name="Huttunen S."/>
            <person name="Landis J.B."/>
            <person name="Wickett N.J."/>
            <person name="Johnson M.G."/>
            <person name="Rensing S.A."/>
            <person name="Grimwood J."/>
            <person name="Schmutz J."/>
            <person name="Mcdaniel S.F."/>
        </authorList>
    </citation>
    <scope>NUCLEOTIDE SEQUENCE</scope>
    <source>
        <strain evidence="1">R40</strain>
    </source>
</reference>
<accession>A0A8T0GWB5</accession>
<protein>
    <submittedName>
        <fullName evidence="1">Uncharacterized protein</fullName>
    </submittedName>
</protein>
<name>A0A8T0GWB5_CERPU</name>
<gene>
    <name evidence="1" type="ORF">KC19_9G174400</name>
</gene>
<proteinExistence type="predicted"/>
<evidence type="ECO:0000313" key="1">
    <source>
        <dbReference type="EMBL" id="KAG0562827.1"/>
    </source>
</evidence>
<comment type="caution">
    <text evidence="1">The sequence shown here is derived from an EMBL/GenBank/DDBJ whole genome shotgun (WGS) entry which is preliminary data.</text>
</comment>